<dbReference type="PANTHER" id="PTHR24353">
    <property type="entry name" value="CYCLIC NUCLEOTIDE-DEPENDENT PROTEIN KINASE"/>
    <property type="match status" value="1"/>
</dbReference>
<dbReference type="CDD" id="cd05572">
    <property type="entry name" value="STKc_cGK"/>
    <property type="match status" value="1"/>
</dbReference>
<feature type="domain" description="Cyclic nucleotide-binding" evidence="18">
    <location>
        <begin position="214"/>
        <end position="311"/>
    </location>
</feature>
<dbReference type="PROSITE" id="PS50042">
    <property type="entry name" value="CNMP_BINDING_3"/>
    <property type="match status" value="2"/>
</dbReference>
<dbReference type="PROSITE" id="PS00107">
    <property type="entry name" value="PROTEIN_KINASE_ATP"/>
    <property type="match status" value="1"/>
</dbReference>
<dbReference type="InterPro" id="IPR014710">
    <property type="entry name" value="RmlC-like_jellyroll"/>
</dbReference>
<evidence type="ECO:0000256" key="13">
    <source>
        <dbReference type="PIRSR" id="PIRSR000559-1"/>
    </source>
</evidence>
<comment type="catalytic activity">
    <reaction evidence="10 12">
        <text>L-threonyl-[protein] + ATP = O-phospho-L-threonyl-[protein] + ADP + H(+)</text>
        <dbReference type="Rhea" id="RHEA:46608"/>
        <dbReference type="Rhea" id="RHEA-COMP:11060"/>
        <dbReference type="Rhea" id="RHEA-COMP:11605"/>
        <dbReference type="ChEBI" id="CHEBI:15378"/>
        <dbReference type="ChEBI" id="CHEBI:30013"/>
        <dbReference type="ChEBI" id="CHEBI:30616"/>
        <dbReference type="ChEBI" id="CHEBI:61977"/>
        <dbReference type="ChEBI" id="CHEBI:456216"/>
        <dbReference type="EC" id="2.7.11.12"/>
    </reaction>
</comment>
<evidence type="ECO:0000256" key="10">
    <source>
        <dbReference type="ARBA" id="ARBA00047298"/>
    </source>
</evidence>
<dbReference type="InterPro" id="IPR000961">
    <property type="entry name" value="AGC-kinase_C"/>
</dbReference>
<keyword evidence="3 12" id="KW-0723">Serine/threonine-protein kinase</keyword>
<keyword evidence="9 12" id="KW-0142">cGMP-binding</keyword>
<organism evidence="20 21">
    <name type="scientific">Oikopleura dioica</name>
    <name type="common">Tunicate</name>
    <dbReference type="NCBI Taxonomy" id="34765"/>
    <lineage>
        <taxon>Eukaryota</taxon>
        <taxon>Metazoa</taxon>
        <taxon>Chordata</taxon>
        <taxon>Tunicata</taxon>
        <taxon>Appendicularia</taxon>
        <taxon>Copelata</taxon>
        <taxon>Oikopleuridae</taxon>
        <taxon>Oikopleura</taxon>
    </lineage>
</organism>
<evidence type="ECO:0000256" key="9">
    <source>
        <dbReference type="ARBA" id="ARBA00022992"/>
    </source>
</evidence>
<dbReference type="PROSITE" id="PS50011">
    <property type="entry name" value="PROTEIN_KINASE_DOM"/>
    <property type="match status" value="1"/>
</dbReference>
<dbReference type="FunFam" id="1.10.510.10:FF:000210">
    <property type="entry name" value="Non-specific serine/threonine protein kinase"/>
    <property type="match status" value="1"/>
</dbReference>
<dbReference type="InterPro" id="IPR035014">
    <property type="entry name" value="STKc_cGK"/>
</dbReference>
<keyword evidence="16" id="KW-0175">Coiled coil</keyword>
<evidence type="ECO:0000256" key="6">
    <source>
        <dbReference type="ARBA" id="ARBA00022741"/>
    </source>
</evidence>
<evidence type="ECO:0000256" key="15">
    <source>
        <dbReference type="PROSITE-ProRule" id="PRU10141"/>
    </source>
</evidence>
<keyword evidence="7 12" id="KW-0418">Kinase</keyword>
<dbReference type="OrthoDB" id="63267at2759"/>
<name>E4X7K4_OIKDI</name>
<dbReference type="EC" id="2.7.11.12" evidence="2 12"/>
<dbReference type="SMART" id="SM00220">
    <property type="entry name" value="S_TKc"/>
    <property type="match status" value="1"/>
</dbReference>
<dbReference type="InParanoid" id="E4X7K4"/>
<dbReference type="GO" id="GO:0030553">
    <property type="term" value="F:cGMP binding"/>
    <property type="evidence" value="ECO:0007669"/>
    <property type="project" value="UniProtKB-KW"/>
</dbReference>
<gene>
    <name evidence="20" type="ORF">GSOID_T00003540001</name>
</gene>
<evidence type="ECO:0000256" key="14">
    <source>
        <dbReference type="PIRSR" id="PIRSR000559-2"/>
    </source>
</evidence>
<dbReference type="SMART" id="SM00100">
    <property type="entry name" value="cNMP"/>
    <property type="match status" value="2"/>
</dbReference>
<dbReference type="Pfam" id="PF00069">
    <property type="entry name" value="Pkinase"/>
    <property type="match status" value="1"/>
</dbReference>
<feature type="coiled-coil region" evidence="16">
    <location>
        <begin position="55"/>
        <end position="82"/>
    </location>
</feature>
<keyword evidence="5 12" id="KW-0808">Transferase</keyword>
<feature type="binding site" evidence="14 15">
    <location>
        <position position="499"/>
    </location>
    <ligand>
        <name>ATP</name>
        <dbReference type="ChEBI" id="CHEBI:30616"/>
    </ligand>
</feature>
<reference evidence="20 21" key="1">
    <citation type="journal article" date="2010" name="Science">
        <title>Plasticity of animal genome architecture unmasked by rapid evolution of a pelagic tunicate.</title>
        <authorList>
            <person name="Denoeud F."/>
            <person name="Henriet S."/>
            <person name="Mungpakdee S."/>
            <person name="Aury J.M."/>
            <person name="Da Silva C."/>
            <person name="Brinkmann H."/>
            <person name="Mikhaleva J."/>
            <person name="Olsen L.C."/>
            <person name="Jubin C."/>
            <person name="Canestro C."/>
            <person name="Bouquet J.M."/>
            <person name="Danks G."/>
            <person name="Poulain J."/>
            <person name="Campsteijn C."/>
            <person name="Adamski M."/>
            <person name="Cross I."/>
            <person name="Yadetie F."/>
            <person name="Muffato M."/>
            <person name="Louis A."/>
            <person name="Butcher S."/>
            <person name="Tsagkogeorga G."/>
            <person name="Konrad A."/>
            <person name="Singh S."/>
            <person name="Jensen M.F."/>
            <person name="Cong E.H."/>
            <person name="Eikeseth-Otteraa H."/>
            <person name="Noel B."/>
            <person name="Anthouard V."/>
            <person name="Porcel B.M."/>
            <person name="Kachouri-Lafond R."/>
            <person name="Nishino A."/>
            <person name="Ugolini M."/>
            <person name="Chourrout P."/>
            <person name="Nishida H."/>
            <person name="Aasland R."/>
            <person name="Huzurbazar S."/>
            <person name="Westhof E."/>
            <person name="Delsuc F."/>
            <person name="Lehrach H."/>
            <person name="Reinhardt R."/>
            <person name="Weissenbach J."/>
            <person name="Roy S.W."/>
            <person name="Artiguenave F."/>
            <person name="Postlethwait J.H."/>
            <person name="Manak J.R."/>
            <person name="Thompson E.M."/>
            <person name="Jaillon O."/>
            <person name="Du Pasquier L."/>
            <person name="Boudinot P."/>
            <person name="Liberles D.A."/>
            <person name="Volff J.N."/>
            <person name="Philippe H."/>
            <person name="Lenhard B."/>
            <person name="Roest Crollius H."/>
            <person name="Wincker P."/>
            <person name="Chourrout D."/>
        </authorList>
    </citation>
    <scope>NUCLEOTIDE SEQUENCE [LARGE SCALE GENOMIC DNA]</scope>
</reference>
<evidence type="ECO:0000256" key="1">
    <source>
        <dbReference type="ARBA" id="ARBA00006352"/>
    </source>
</evidence>
<feature type="active site" description="Proton acceptor" evidence="13">
    <location>
        <position position="593"/>
    </location>
</feature>
<keyword evidence="8 12" id="KW-0067">ATP-binding</keyword>
<dbReference type="Gene3D" id="2.60.120.10">
    <property type="entry name" value="Jelly Rolls"/>
    <property type="match status" value="2"/>
</dbReference>
<dbReference type="PROSITE" id="PS00108">
    <property type="entry name" value="PROTEIN_KINASE_ST"/>
    <property type="match status" value="1"/>
</dbReference>
<dbReference type="InterPro" id="IPR008271">
    <property type="entry name" value="Ser/Thr_kinase_AS"/>
</dbReference>
<proteinExistence type="inferred from homology"/>
<dbReference type="CDD" id="cd00038">
    <property type="entry name" value="CAP_ED"/>
    <property type="match status" value="2"/>
</dbReference>
<dbReference type="Pfam" id="PF00027">
    <property type="entry name" value="cNMP_binding"/>
    <property type="match status" value="2"/>
</dbReference>
<comment type="similarity">
    <text evidence="1 12">Belongs to the protein kinase superfamily. AGC Ser/Thr protein kinase family. cGMP subfamily.</text>
</comment>
<evidence type="ECO:0000259" key="19">
    <source>
        <dbReference type="PROSITE" id="PS51285"/>
    </source>
</evidence>
<evidence type="ECO:0000256" key="16">
    <source>
        <dbReference type="SAM" id="Coils"/>
    </source>
</evidence>
<dbReference type="InterPro" id="IPR002374">
    <property type="entry name" value="cGMP_dep_kinase"/>
</dbReference>
<dbReference type="GO" id="GO:0005524">
    <property type="term" value="F:ATP binding"/>
    <property type="evidence" value="ECO:0007669"/>
    <property type="project" value="UniProtKB-UniRule"/>
</dbReference>
<keyword evidence="6 12" id="KW-0547">Nucleotide-binding</keyword>
<dbReference type="SUPFAM" id="SSF51206">
    <property type="entry name" value="cAMP-binding domain-like"/>
    <property type="match status" value="2"/>
</dbReference>
<feature type="domain" description="Protein kinase" evidence="17">
    <location>
        <begin position="469"/>
        <end position="729"/>
    </location>
</feature>
<keyword evidence="21" id="KW-1185">Reference proteome</keyword>
<dbReference type="InterPro" id="IPR018488">
    <property type="entry name" value="cNMP-bd_CS"/>
</dbReference>
<dbReference type="PROSITE" id="PS00888">
    <property type="entry name" value="CNMP_BINDING_1"/>
    <property type="match status" value="2"/>
</dbReference>
<keyword evidence="4 12" id="KW-0140">cGMP</keyword>
<evidence type="ECO:0000259" key="17">
    <source>
        <dbReference type="PROSITE" id="PS50011"/>
    </source>
</evidence>
<dbReference type="InterPro" id="IPR018490">
    <property type="entry name" value="cNMP-bd_dom_sf"/>
</dbReference>
<protein>
    <recommendedName>
        <fullName evidence="2 12">cGMP-dependent protein kinase</fullName>
        <ecNumber evidence="2 12">2.7.11.12</ecNumber>
    </recommendedName>
</protein>
<evidence type="ECO:0000256" key="7">
    <source>
        <dbReference type="ARBA" id="ARBA00022777"/>
    </source>
</evidence>
<dbReference type="InterPro" id="IPR000719">
    <property type="entry name" value="Prot_kinase_dom"/>
</dbReference>
<dbReference type="GO" id="GO:0004692">
    <property type="term" value="F:cGMP-dependent protein kinase activity"/>
    <property type="evidence" value="ECO:0007669"/>
    <property type="project" value="UniProtKB-EC"/>
</dbReference>
<dbReference type="InterPro" id="IPR011009">
    <property type="entry name" value="Kinase-like_dom_sf"/>
</dbReference>
<dbReference type="AlphaFoldDB" id="E4X7K4"/>
<evidence type="ECO:0000256" key="12">
    <source>
        <dbReference type="PIRNR" id="PIRNR000559"/>
    </source>
</evidence>
<dbReference type="PANTHER" id="PTHR24353:SF147">
    <property type="entry name" value="CGMP-DEPENDENT SERINE_THREONIN PROTEIN KINASE-RELATED"/>
    <property type="match status" value="1"/>
</dbReference>
<evidence type="ECO:0000259" key="18">
    <source>
        <dbReference type="PROSITE" id="PS50042"/>
    </source>
</evidence>
<evidence type="ECO:0000256" key="2">
    <source>
        <dbReference type="ARBA" id="ARBA00012428"/>
    </source>
</evidence>
<evidence type="ECO:0000256" key="8">
    <source>
        <dbReference type="ARBA" id="ARBA00022840"/>
    </source>
</evidence>
<accession>E4X7K4</accession>
<dbReference type="Proteomes" id="UP000001307">
    <property type="component" value="Unassembled WGS sequence"/>
</dbReference>
<dbReference type="PROSITE" id="PS00889">
    <property type="entry name" value="CNMP_BINDING_2"/>
    <property type="match status" value="2"/>
</dbReference>
<dbReference type="Gene3D" id="1.10.510.10">
    <property type="entry name" value="Transferase(Phosphotransferase) domain 1"/>
    <property type="match status" value="1"/>
</dbReference>
<dbReference type="InterPro" id="IPR017441">
    <property type="entry name" value="Protein_kinase_ATP_BS"/>
</dbReference>
<dbReference type="PIRSF" id="PIRSF000559">
    <property type="entry name" value="cGMP-dep_kinase"/>
    <property type="match status" value="1"/>
</dbReference>
<evidence type="ECO:0000313" key="21">
    <source>
        <dbReference type="Proteomes" id="UP000001307"/>
    </source>
</evidence>
<comment type="catalytic activity">
    <reaction evidence="11">
        <text>L-seryl-[protein] + ATP = O-phospho-L-seryl-[protein] + ADP + H(+)</text>
        <dbReference type="Rhea" id="RHEA:17989"/>
        <dbReference type="Rhea" id="RHEA-COMP:9863"/>
        <dbReference type="Rhea" id="RHEA-COMP:11604"/>
        <dbReference type="ChEBI" id="CHEBI:15378"/>
        <dbReference type="ChEBI" id="CHEBI:29999"/>
        <dbReference type="ChEBI" id="CHEBI:30616"/>
        <dbReference type="ChEBI" id="CHEBI:83421"/>
        <dbReference type="ChEBI" id="CHEBI:456216"/>
        <dbReference type="EC" id="2.7.11.12"/>
    </reaction>
</comment>
<evidence type="ECO:0000256" key="11">
    <source>
        <dbReference type="ARBA" id="ARBA00047462"/>
    </source>
</evidence>
<dbReference type="Gene3D" id="3.30.200.20">
    <property type="entry name" value="Phosphorylase Kinase, domain 1"/>
    <property type="match status" value="1"/>
</dbReference>
<dbReference type="SUPFAM" id="SSF56112">
    <property type="entry name" value="Protein kinase-like (PK-like)"/>
    <property type="match status" value="1"/>
</dbReference>
<evidence type="ECO:0000256" key="5">
    <source>
        <dbReference type="ARBA" id="ARBA00022679"/>
    </source>
</evidence>
<sequence>MLGKTCFFARIIIIEQGVEKKNSGYSSQPIALTRKMAIFTKKPKKEPAPSTTTNANANANELNEVKAQLSEAQKLASQYRTDLEAAQACCRKMELDLERVKLTSSVKTMSPSAAEQTFMAKLEERDREILKLRQEVAQITDKINMVIDTKDAQIRRLHALGGTDTTQSVSADDKKARNLAISAETESGGVSVPQIQKTDAEKETIRVAIAANTFMRSLNKAQNAKITDAMSKKVIPSKQEIISEGTTGDCMYIIESGEVQVFKRNHVCDLGPRTLFGELAILYNCKRTATIISKTSVTVWVIERAIFQAVVKQAGREDEEKRFRFISSVKDLSDLPEAKLRRICDCLDEETYENGSCIIRQGAKGDLFFMVKSGGVRITINEGKAEKEVATKAVGDYFGERALIQEDVRSANVYAVGKTSCFTLDRNAFTSLVGKLGDAKGAEKVVAEASDEPTRKVHDALKTCTFADMEMLRPIGAGGFGIVKLVKIKGIEDRSYALKCIQKQRVVQYKQQRHILDEKNILMALESPFIVGLYRTFKDEKYVYLLLDAYLGGDLWGVLHNQGPFNDAIARFYVACVVEGFGYLHKRGYCYRDLKPENLMVDNNGYVRIIDLGFAKKIQAGQKTYTFCGTPEYIPPEIVSNSGHTIAADYWSLGILVFELLSKKTPFAARADLEIYEGIMRGIHNVAFPQHRVTRKAESMIKALCRQEPSERLGYQKGGVDDIRKHRWFQGFDWEGLQQEKIEAPFIPAIKNPFDVQNFEPIPDEDINRVPVDNSGWDADF</sequence>
<dbReference type="SMART" id="SM00133">
    <property type="entry name" value="S_TK_X"/>
    <property type="match status" value="1"/>
</dbReference>
<evidence type="ECO:0000313" key="20">
    <source>
        <dbReference type="EMBL" id="CBY18676.1"/>
    </source>
</evidence>
<feature type="domain" description="Cyclic nucleotide-binding" evidence="18">
    <location>
        <begin position="331"/>
        <end position="440"/>
    </location>
</feature>
<dbReference type="GO" id="GO:0106310">
    <property type="term" value="F:protein serine kinase activity"/>
    <property type="evidence" value="ECO:0007669"/>
    <property type="project" value="RHEA"/>
</dbReference>
<dbReference type="FunCoup" id="E4X7K4">
    <property type="interactions" value="64"/>
</dbReference>
<feature type="domain" description="AGC-kinase C-terminal" evidence="19">
    <location>
        <begin position="730"/>
        <end position="781"/>
    </location>
</feature>
<dbReference type="InterPro" id="IPR000595">
    <property type="entry name" value="cNMP-bd_dom"/>
</dbReference>
<dbReference type="EMBL" id="FN653028">
    <property type="protein sequence ID" value="CBY18676.1"/>
    <property type="molecule type" value="Genomic_DNA"/>
</dbReference>
<dbReference type="PRINTS" id="PR00103">
    <property type="entry name" value="CAMPKINASE"/>
</dbReference>
<dbReference type="PROSITE" id="PS51285">
    <property type="entry name" value="AGC_KINASE_CTER"/>
    <property type="match status" value="1"/>
</dbReference>
<evidence type="ECO:0000256" key="4">
    <source>
        <dbReference type="ARBA" id="ARBA00022535"/>
    </source>
</evidence>
<evidence type="ECO:0000256" key="3">
    <source>
        <dbReference type="ARBA" id="ARBA00022527"/>
    </source>
</evidence>